<comment type="similarity">
    <text evidence="3">Belongs to the glycosyl hydrolase 130 family.</text>
</comment>
<dbReference type="CDD" id="cd18614">
    <property type="entry name" value="GH130"/>
    <property type="match status" value="1"/>
</dbReference>
<evidence type="ECO:0000313" key="4">
    <source>
        <dbReference type="EMBL" id="PIS43310.1"/>
    </source>
</evidence>
<name>A0A2H0YXU4_9BACT</name>
<accession>A0A2H0YXU4</accession>
<sequence length="638" mass="71013">MFIIRRESHNPILSPRHEHHWEAVATYNPSAVSTEDGVRLYYRALGSPSSLQTPYVGLSSIGTAFAEDGINFNGRQQVIAPQESWDMFGCEDPRVSFFEGRWYCFYTALGGYPFGPDNIKVALAVGDAPDHFTERHLITPFNAKAATLFPERINGDVILLLTAHTDWTKEYPRPIIALARAKRIEDFFDPAYWQTWHANLADHALPELRRSDADHIEVGASPLRTDGGWLLIYSYIQDYYNERERIFSIEAALLELDNPQKLISRTESILVPEEIYEQYGLVPHIVFPTSTSIGNNGELDIWYGAADTVCAKASVRLHDLLRALDPKRPARTFLRAPQNPILAARGEEFESRDVFNAAAIELNGSIYILYRAMDRANTSTIGLAVSEDGVTIKERLSEPIYAPRADFEAKRGSPTGNSGCEDPRIVHIDDALLMTYTAYDGVHPPAGAVSSISVDDFLARRFEMWSAPFLLTPDGVDDKDLVLLPEKIHENYLLYHRINNRICADLLPDIAAGKRVSRCIEIMAPRHGMWDGSKVGSAAPPIKVGNNWLMIYHGVSRHATYRLGAALLDSSGTSLLARTADPIFEPLEKYEKEGEISNIVFSCGAIVRGDTLFIYYGAADKVIGVATASLAHIIEALS</sequence>
<proteinExistence type="inferred from homology"/>
<evidence type="ECO:0000313" key="5">
    <source>
        <dbReference type="Proteomes" id="UP000228687"/>
    </source>
</evidence>
<dbReference type="GO" id="GO:0016757">
    <property type="term" value="F:glycosyltransferase activity"/>
    <property type="evidence" value="ECO:0007669"/>
    <property type="project" value="UniProtKB-KW"/>
</dbReference>
<dbReference type="InterPro" id="IPR023296">
    <property type="entry name" value="Glyco_hydro_beta-prop_sf"/>
</dbReference>
<dbReference type="AlphaFoldDB" id="A0A2H0YXU4"/>
<evidence type="ECO:0000256" key="1">
    <source>
        <dbReference type="ARBA" id="ARBA00022676"/>
    </source>
</evidence>
<reference evidence="5" key="1">
    <citation type="submission" date="2017-09" db="EMBL/GenBank/DDBJ databases">
        <title>Depth-based differentiation of microbial function through sediment-hosted aquifers and enrichment of novel symbionts in the deep terrestrial subsurface.</title>
        <authorList>
            <person name="Probst A.J."/>
            <person name="Ladd B."/>
            <person name="Jarett J.K."/>
            <person name="Geller-Mcgrath D.E."/>
            <person name="Sieber C.M.K."/>
            <person name="Emerson J.B."/>
            <person name="Anantharaman K."/>
            <person name="Thomas B.C."/>
            <person name="Malmstrom R."/>
            <person name="Stieglmeier M."/>
            <person name="Klingl A."/>
            <person name="Woyke T."/>
            <person name="Ryan C.M."/>
            <person name="Banfield J.F."/>
        </authorList>
    </citation>
    <scope>NUCLEOTIDE SEQUENCE [LARGE SCALE GENOMIC DNA]</scope>
</reference>
<organism evidence="4 5">
    <name type="scientific">Candidatus Kaiserbacteria bacterium CG08_land_8_20_14_0_20_50_21</name>
    <dbReference type="NCBI Taxonomy" id="1974604"/>
    <lineage>
        <taxon>Bacteria</taxon>
        <taxon>Candidatus Kaiseribacteriota</taxon>
    </lineage>
</organism>
<dbReference type="SUPFAM" id="SSF75005">
    <property type="entry name" value="Arabinanase/levansucrase/invertase"/>
    <property type="match status" value="2"/>
</dbReference>
<dbReference type="PANTHER" id="PTHR34106:SF5">
    <property type="entry name" value="GLYCOSIDASE"/>
    <property type="match status" value="1"/>
</dbReference>
<dbReference type="CDD" id="cd18611">
    <property type="entry name" value="GH130"/>
    <property type="match status" value="1"/>
</dbReference>
<gene>
    <name evidence="4" type="ORF">COT23_01945</name>
</gene>
<dbReference type="EMBL" id="PEXT01000041">
    <property type="protein sequence ID" value="PIS43310.1"/>
    <property type="molecule type" value="Genomic_DNA"/>
</dbReference>
<dbReference type="InterPro" id="IPR007184">
    <property type="entry name" value="Mannoside_phosphorylase"/>
</dbReference>
<keyword evidence="2" id="KW-0808">Transferase</keyword>
<comment type="caution">
    <text evidence="4">The sequence shown here is derived from an EMBL/GenBank/DDBJ whole genome shotgun (WGS) entry which is preliminary data.</text>
</comment>
<dbReference type="Gene3D" id="2.115.10.20">
    <property type="entry name" value="Glycosyl hydrolase domain, family 43"/>
    <property type="match status" value="2"/>
</dbReference>
<protein>
    <recommendedName>
        <fullName evidence="6">Glycosidase</fullName>
    </recommendedName>
</protein>
<dbReference type="PANTHER" id="PTHR34106">
    <property type="entry name" value="GLYCOSIDASE"/>
    <property type="match status" value="1"/>
</dbReference>
<keyword evidence="1" id="KW-0328">Glycosyltransferase</keyword>
<evidence type="ECO:0000256" key="2">
    <source>
        <dbReference type="ARBA" id="ARBA00022679"/>
    </source>
</evidence>
<dbReference type="Pfam" id="PF04041">
    <property type="entry name" value="Glyco_hydro_130"/>
    <property type="match status" value="2"/>
</dbReference>
<evidence type="ECO:0008006" key="6">
    <source>
        <dbReference type="Google" id="ProtNLM"/>
    </source>
</evidence>
<dbReference type="Proteomes" id="UP000228687">
    <property type="component" value="Unassembled WGS sequence"/>
</dbReference>
<evidence type="ECO:0000256" key="3">
    <source>
        <dbReference type="ARBA" id="ARBA00024356"/>
    </source>
</evidence>